<name>A0A7K1GHB5_9FLAO</name>
<dbReference type="OrthoDB" id="1453380at2"/>
<reference evidence="1 2" key="1">
    <citation type="journal article" date="2006" name="Int. J. Syst. Evol. Microbiol.">
        <title>Myroides pelagicus sp. nov., isolated from seawater in Thailand.</title>
        <authorList>
            <person name="Yoon J."/>
            <person name="Maneerat S."/>
            <person name="Kawai F."/>
            <person name="Yokota A."/>
        </authorList>
    </citation>
    <scope>NUCLEOTIDE SEQUENCE [LARGE SCALE GENOMIC DNA]</scope>
    <source>
        <strain evidence="1 2">SM1T</strain>
    </source>
</reference>
<protein>
    <submittedName>
        <fullName evidence="1">Uncharacterized protein</fullName>
    </submittedName>
</protein>
<dbReference type="RefSeq" id="WP_155034391.1">
    <property type="nucleotide sequence ID" value="NZ_JBHTIG010000060.1"/>
</dbReference>
<dbReference type="AlphaFoldDB" id="A0A7K1GHB5"/>
<comment type="caution">
    <text evidence="1">The sequence shown here is derived from an EMBL/GenBank/DDBJ whole genome shotgun (WGS) entry which is preliminary data.</text>
</comment>
<sequence>MKIKKKNSSSKEVDFTWDDLEALACGQIGLDINYLYTLTPRQFSNIQVGWNQKTERQTKTSWEQVRTIYDAVIRPHLKSKNKSIREILPFPWDQEDILDNGQNEEGFEDMKGRWDKIDQMKREKL</sequence>
<organism evidence="1 2">
    <name type="scientific">Myroides pelagicus</name>
    <dbReference type="NCBI Taxonomy" id="270914"/>
    <lineage>
        <taxon>Bacteria</taxon>
        <taxon>Pseudomonadati</taxon>
        <taxon>Bacteroidota</taxon>
        <taxon>Flavobacteriia</taxon>
        <taxon>Flavobacteriales</taxon>
        <taxon>Flavobacteriaceae</taxon>
        <taxon>Myroides</taxon>
    </lineage>
</organism>
<evidence type="ECO:0000313" key="2">
    <source>
        <dbReference type="Proteomes" id="UP000488936"/>
    </source>
</evidence>
<proteinExistence type="predicted"/>
<evidence type="ECO:0000313" key="1">
    <source>
        <dbReference type="EMBL" id="MTH28401.1"/>
    </source>
</evidence>
<accession>A0A7K1GHB5</accession>
<dbReference type="Proteomes" id="UP000488936">
    <property type="component" value="Unassembled WGS sequence"/>
</dbReference>
<gene>
    <name evidence="1" type="ORF">GJV77_00475</name>
</gene>
<keyword evidence="2" id="KW-1185">Reference proteome</keyword>
<dbReference type="EMBL" id="WMJY01000001">
    <property type="protein sequence ID" value="MTH28401.1"/>
    <property type="molecule type" value="Genomic_DNA"/>
</dbReference>